<keyword evidence="1" id="KW-0472">Membrane</keyword>
<feature type="transmembrane region" description="Helical" evidence="1">
    <location>
        <begin position="34"/>
        <end position="52"/>
    </location>
</feature>
<dbReference type="EMBL" id="AP022577">
    <property type="protein sequence ID" value="BBX82224.1"/>
    <property type="molecule type" value="Genomic_DNA"/>
</dbReference>
<evidence type="ECO:0000256" key="1">
    <source>
        <dbReference type="SAM" id="Phobius"/>
    </source>
</evidence>
<evidence type="ECO:0000313" key="2">
    <source>
        <dbReference type="EMBL" id="BBX82224.1"/>
    </source>
</evidence>
<name>A0ABM7I6P0_9MYCO</name>
<organism evidence="2 3">
    <name type="scientific">Mycolicibacterium aubagnense</name>
    <dbReference type="NCBI Taxonomy" id="319707"/>
    <lineage>
        <taxon>Bacteria</taxon>
        <taxon>Bacillati</taxon>
        <taxon>Actinomycetota</taxon>
        <taxon>Actinomycetes</taxon>
        <taxon>Mycobacteriales</taxon>
        <taxon>Mycobacteriaceae</taxon>
        <taxon>Mycolicibacterium</taxon>
    </lineage>
</organism>
<keyword evidence="1" id="KW-0812">Transmembrane</keyword>
<protein>
    <submittedName>
        <fullName evidence="2">Uncharacterized protein</fullName>
    </submittedName>
</protein>
<reference evidence="2 3" key="1">
    <citation type="journal article" date="2019" name="Emerg. Microbes Infect.">
        <title>Comprehensive subspecies identification of 175 nontuberculous mycobacteria species based on 7547 genomic profiles.</title>
        <authorList>
            <person name="Matsumoto Y."/>
            <person name="Kinjo T."/>
            <person name="Motooka D."/>
            <person name="Nabeya D."/>
            <person name="Jung N."/>
            <person name="Uechi K."/>
            <person name="Horii T."/>
            <person name="Iida T."/>
            <person name="Fujita J."/>
            <person name="Nakamura S."/>
        </authorList>
    </citation>
    <scope>NUCLEOTIDE SEQUENCE [LARGE SCALE GENOMIC DNA]</scope>
    <source>
        <strain evidence="2 3">JCM 15296</strain>
    </source>
</reference>
<keyword evidence="1" id="KW-1133">Transmembrane helix</keyword>
<dbReference type="Proteomes" id="UP000465609">
    <property type="component" value="Chromosome"/>
</dbReference>
<accession>A0ABM7I6P0</accession>
<dbReference type="RefSeq" id="WP_138233439.1">
    <property type="nucleotide sequence ID" value="NZ_AP022577.1"/>
</dbReference>
<gene>
    <name evidence="2" type="ORF">MAUB_00970</name>
</gene>
<sequence>MLSSYALRRMALAGLVSTGVGGTATSTIPGLEHWPPGTVAVVVAAVVALGAVMRKVLHAAVIALAVTVALIAVDAVTGGHIQQALNVGALLHPGGAS</sequence>
<feature type="transmembrane region" description="Helical" evidence="1">
    <location>
        <begin position="59"/>
        <end position="81"/>
    </location>
</feature>
<proteinExistence type="predicted"/>
<keyword evidence="3" id="KW-1185">Reference proteome</keyword>
<evidence type="ECO:0000313" key="3">
    <source>
        <dbReference type="Proteomes" id="UP000465609"/>
    </source>
</evidence>